<dbReference type="Pfam" id="PF01262">
    <property type="entry name" value="AlaDh_PNT_C"/>
    <property type="match status" value="1"/>
</dbReference>
<comment type="subunit">
    <text evidence="2">Monomer.</text>
</comment>
<gene>
    <name evidence="12" type="ORF">SAMN05444412_10174</name>
</gene>
<evidence type="ECO:0000313" key="13">
    <source>
        <dbReference type="Proteomes" id="UP000199663"/>
    </source>
</evidence>
<dbReference type="SMART" id="SM01002">
    <property type="entry name" value="AlaDh_PNT_C"/>
    <property type="match status" value="1"/>
</dbReference>
<evidence type="ECO:0000256" key="6">
    <source>
        <dbReference type="ARBA" id="ARBA00023002"/>
    </source>
</evidence>
<accession>A0A1H3JMN9</accession>
<feature type="domain" description="Alanine dehydrogenase/pyridine nucleotide transhydrogenase NAD(H)-binding" evidence="10">
    <location>
        <begin position="165"/>
        <end position="340"/>
    </location>
</feature>
<dbReference type="Pfam" id="PF05222">
    <property type="entry name" value="AlaDh_PNT_N"/>
    <property type="match status" value="1"/>
</dbReference>
<evidence type="ECO:0000256" key="2">
    <source>
        <dbReference type="ARBA" id="ARBA00011245"/>
    </source>
</evidence>
<proteinExistence type="predicted"/>
<sequence>MKIGIIKEGKVPPDKRVPFTPKQLLKLKENYGAELEFLVQSSEIRCFQDEEYRQVGIEVVDDIGSCDVLMGIKEVPIDQLIPNKTYFFFSHTFKKQPYNRKLLKAILEKNIELIDYEVVKNDQGERLVAFGRWAGIVGAYNGFWAYGKKSGLYALKRAMACHDRLELNEELQKIQLPPIKIVVTGKGRVGKGVREVLDAIKIKEVSPHDLVHHYFDEPVFALLSSSDYNRRKTDGGYDKNEFYTYPEKYESHFLKFAEVSDILIGAAFWDYRAPRLFELEDIRSDDFNISVIADITCDIDGSIPTTLKASTPLDPVYDIDRQTLQAMPAFGKQNSISVMAIDNLPSELPRDASEDFGDQLTQYVIPELLKETSTVLDRATVTKEGDLTVEFIYLRDFVNDAPQDF</sequence>
<dbReference type="InterPro" id="IPR007886">
    <property type="entry name" value="AlaDH/PNT_N"/>
</dbReference>
<comment type="caution">
    <text evidence="12">The sequence shown here is derived from an EMBL/GenBank/DDBJ whole genome shotgun (WGS) entry which is preliminary data.</text>
</comment>
<evidence type="ECO:0000256" key="9">
    <source>
        <dbReference type="ARBA" id="ARBA00047860"/>
    </source>
</evidence>
<dbReference type="InterPro" id="IPR027281">
    <property type="entry name" value="Lys1"/>
</dbReference>
<dbReference type="CDD" id="cd05199">
    <property type="entry name" value="SDH_like"/>
    <property type="match status" value="1"/>
</dbReference>
<evidence type="ECO:0000256" key="8">
    <source>
        <dbReference type="ARBA" id="ARBA00033228"/>
    </source>
</evidence>
<keyword evidence="13" id="KW-1185">Reference proteome</keyword>
<dbReference type="EC" id="1.5.1.7" evidence="3"/>
<dbReference type="InterPro" id="IPR051168">
    <property type="entry name" value="AASS"/>
</dbReference>
<dbReference type="RefSeq" id="WP_019595857.1">
    <property type="nucleotide sequence ID" value="NZ_FNQC01000001.1"/>
</dbReference>
<evidence type="ECO:0000259" key="10">
    <source>
        <dbReference type="SMART" id="SM01002"/>
    </source>
</evidence>
<keyword evidence="7" id="KW-1015">Disulfide bond</keyword>
<dbReference type="Proteomes" id="UP000199663">
    <property type="component" value="Unassembled WGS sequence"/>
</dbReference>
<dbReference type="Gene3D" id="3.40.50.720">
    <property type="entry name" value="NAD(P)-binding Rossmann-like Domain"/>
    <property type="match status" value="2"/>
</dbReference>
<comment type="pathway">
    <text evidence="1">Amino-acid biosynthesis; L-lysine biosynthesis via AAA pathway; L-lysine from L-alpha-aminoadipate (fungal route): step 3/3.</text>
</comment>
<dbReference type="PIRSF" id="PIRSF018250">
    <property type="entry name" value="Saccharopine_DH_Lys"/>
    <property type="match status" value="1"/>
</dbReference>
<protein>
    <recommendedName>
        <fullName evidence="4">Saccharopine dehydrogenase [NAD(+), L-lysine-forming]</fullName>
        <ecNumber evidence="3">1.5.1.7</ecNumber>
    </recommendedName>
    <alternativeName>
        <fullName evidence="8">Lysine--2-oxoglutarate reductase</fullName>
    </alternativeName>
</protein>
<organism evidence="12 13">
    <name type="scientific">Rhodonellum ikkaensis</name>
    <dbReference type="NCBI Taxonomy" id="336829"/>
    <lineage>
        <taxon>Bacteria</taxon>
        <taxon>Pseudomonadati</taxon>
        <taxon>Bacteroidota</taxon>
        <taxon>Cytophagia</taxon>
        <taxon>Cytophagales</taxon>
        <taxon>Cytophagaceae</taxon>
        <taxon>Rhodonellum</taxon>
    </lineage>
</organism>
<dbReference type="EMBL" id="FNQC01000001">
    <property type="protein sequence ID" value="SDY41193.1"/>
    <property type="molecule type" value="Genomic_DNA"/>
</dbReference>
<evidence type="ECO:0000259" key="11">
    <source>
        <dbReference type="SMART" id="SM01003"/>
    </source>
</evidence>
<keyword evidence="6" id="KW-0560">Oxidoreductase</keyword>
<evidence type="ECO:0000256" key="5">
    <source>
        <dbReference type="ARBA" id="ARBA00022605"/>
    </source>
</evidence>
<comment type="catalytic activity">
    <reaction evidence="9">
        <text>L-saccharopine + NAD(+) + H2O = L-lysine + 2-oxoglutarate + NADH + H(+)</text>
        <dbReference type="Rhea" id="RHEA:12440"/>
        <dbReference type="ChEBI" id="CHEBI:15377"/>
        <dbReference type="ChEBI" id="CHEBI:15378"/>
        <dbReference type="ChEBI" id="CHEBI:16810"/>
        <dbReference type="ChEBI" id="CHEBI:32551"/>
        <dbReference type="ChEBI" id="CHEBI:57540"/>
        <dbReference type="ChEBI" id="CHEBI:57945"/>
        <dbReference type="ChEBI" id="CHEBI:57951"/>
        <dbReference type="EC" id="1.5.1.7"/>
    </reaction>
</comment>
<dbReference type="InterPro" id="IPR007698">
    <property type="entry name" value="AlaDH/PNT_NAD(H)-bd"/>
</dbReference>
<dbReference type="SUPFAM" id="SSF52283">
    <property type="entry name" value="Formate/glycerate dehydrogenase catalytic domain-like"/>
    <property type="match status" value="1"/>
</dbReference>
<evidence type="ECO:0000256" key="3">
    <source>
        <dbReference type="ARBA" id="ARBA00012847"/>
    </source>
</evidence>
<name>A0A1H3JMN9_9BACT</name>
<keyword evidence="5" id="KW-0028">Amino-acid biosynthesis</keyword>
<evidence type="ECO:0000256" key="1">
    <source>
        <dbReference type="ARBA" id="ARBA00004884"/>
    </source>
</evidence>
<dbReference type="PANTHER" id="PTHR11133:SF22">
    <property type="entry name" value="ALPHA-AMINOADIPIC SEMIALDEHYDE SYNTHASE, MITOCHONDRIAL"/>
    <property type="match status" value="1"/>
</dbReference>
<feature type="domain" description="Alanine dehydrogenase/pyridine nucleotide transhydrogenase N-terminal" evidence="11">
    <location>
        <begin position="4"/>
        <end position="137"/>
    </location>
</feature>
<evidence type="ECO:0000256" key="4">
    <source>
        <dbReference type="ARBA" id="ARBA00021221"/>
    </source>
</evidence>
<evidence type="ECO:0000256" key="7">
    <source>
        <dbReference type="ARBA" id="ARBA00023157"/>
    </source>
</evidence>
<dbReference type="SMART" id="SM01003">
    <property type="entry name" value="AlaDh_PNT_N"/>
    <property type="match status" value="1"/>
</dbReference>
<dbReference type="PANTHER" id="PTHR11133">
    <property type="entry name" value="SACCHAROPINE DEHYDROGENASE"/>
    <property type="match status" value="1"/>
</dbReference>
<reference evidence="12 13" key="1">
    <citation type="submission" date="2016-10" db="EMBL/GenBank/DDBJ databases">
        <authorList>
            <person name="Varghese N."/>
            <person name="Submissions S."/>
        </authorList>
    </citation>
    <scope>NUCLEOTIDE SEQUENCE [LARGE SCALE GENOMIC DNA]</scope>
    <source>
        <strain evidence="12 13">DSM 17997</strain>
    </source>
</reference>
<evidence type="ECO:0000313" key="12">
    <source>
        <dbReference type="EMBL" id="SDY41193.1"/>
    </source>
</evidence>